<protein>
    <recommendedName>
        <fullName evidence="4">BZIP domain-containing protein</fullName>
    </recommendedName>
</protein>
<evidence type="ECO:0000313" key="2">
    <source>
        <dbReference type="EMBL" id="KAA8571911.1"/>
    </source>
</evidence>
<dbReference type="AlphaFoldDB" id="A0A5M9JRL2"/>
<proteinExistence type="predicted"/>
<evidence type="ECO:0000256" key="1">
    <source>
        <dbReference type="SAM" id="MobiDB-lite"/>
    </source>
</evidence>
<dbReference type="CDD" id="cd14688">
    <property type="entry name" value="bZIP_YAP"/>
    <property type="match status" value="1"/>
</dbReference>
<evidence type="ECO:0000313" key="3">
    <source>
        <dbReference type="Proteomes" id="UP000322873"/>
    </source>
</evidence>
<feature type="compositionally biased region" description="Polar residues" evidence="1">
    <location>
        <begin position="16"/>
        <end position="33"/>
    </location>
</feature>
<accession>A0A5M9JRL2</accession>
<sequence length="284" mass="32166">MNINGAPRIEILPMPQRSQAQNHGEDWTGTSSPAMRRKLQNRLNQRASRQRRKAGLRKLETTTIKAIETRSPIILDPSTPPTKEEVCMNHMGLQRILSSQSFNTYITNTSIPADSYLLTLLHFNVIRALTINVGILKLPVDRMDDDILSPFNISSTSQYPPSDSLTLPPALQPTKLQMSIEHHPEIDIFPFPQCRDNLLVALSKGDGWDDVEFCRDILYGVEGGDGRTGLIVWGDPWVASSWEVEEMFARKWKWMLRGCGDLFDSTNRWRKGRGERGLVLGELP</sequence>
<dbReference type="PANTHER" id="PTHR38116:SF1">
    <property type="entry name" value="BZIP DOMAIN-CONTAINING PROTEIN"/>
    <property type="match status" value="1"/>
</dbReference>
<dbReference type="EMBL" id="VICG01000005">
    <property type="protein sequence ID" value="KAA8571911.1"/>
    <property type="molecule type" value="Genomic_DNA"/>
</dbReference>
<dbReference type="GO" id="GO:0003700">
    <property type="term" value="F:DNA-binding transcription factor activity"/>
    <property type="evidence" value="ECO:0007669"/>
    <property type="project" value="InterPro"/>
</dbReference>
<feature type="region of interest" description="Disordered" evidence="1">
    <location>
        <begin position="1"/>
        <end position="36"/>
    </location>
</feature>
<dbReference type="VEuPathDB" id="FungiDB:MFRU_076g00220"/>
<dbReference type="Pfam" id="PF11905">
    <property type="entry name" value="DUF3425"/>
    <property type="match status" value="1"/>
</dbReference>
<comment type="caution">
    <text evidence="2">The sequence shown here is derived from an EMBL/GenBank/DDBJ whole genome shotgun (WGS) entry which is preliminary data.</text>
</comment>
<name>A0A5M9JRL2_MONFR</name>
<dbReference type="Proteomes" id="UP000322873">
    <property type="component" value="Unassembled WGS sequence"/>
</dbReference>
<keyword evidence="3" id="KW-1185">Reference proteome</keyword>
<dbReference type="Gene3D" id="1.20.5.170">
    <property type="match status" value="1"/>
</dbReference>
<reference evidence="2 3" key="1">
    <citation type="submission" date="2019-06" db="EMBL/GenBank/DDBJ databases">
        <title>Genome Sequence of the Brown Rot Fungal Pathogen Monilinia fructicola.</title>
        <authorList>
            <person name="De Miccolis Angelini R.M."/>
            <person name="Landi L."/>
            <person name="Abate D."/>
            <person name="Pollastro S."/>
            <person name="Romanazzi G."/>
            <person name="Faretra F."/>
        </authorList>
    </citation>
    <scope>NUCLEOTIDE SEQUENCE [LARGE SCALE GENOMIC DNA]</scope>
    <source>
        <strain evidence="2 3">Mfrc123</strain>
    </source>
</reference>
<organism evidence="2 3">
    <name type="scientific">Monilinia fructicola</name>
    <name type="common">Brown rot fungus</name>
    <name type="synonym">Ciboria fructicola</name>
    <dbReference type="NCBI Taxonomy" id="38448"/>
    <lineage>
        <taxon>Eukaryota</taxon>
        <taxon>Fungi</taxon>
        <taxon>Dikarya</taxon>
        <taxon>Ascomycota</taxon>
        <taxon>Pezizomycotina</taxon>
        <taxon>Leotiomycetes</taxon>
        <taxon>Helotiales</taxon>
        <taxon>Sclerotiniaceae</taxon>
        <taxon>Monilinia</taxon>
    </lineage>
</organism>
<gene>
    <name evidence="2" type="ORF">EYC84_001860</name>
</gene>
<evidence type="ECO:0008006" key="4">
    <source>
        <dbReference type="Google" id="ProtNLM"/>
    </source>
</evidence>
<dbReference type="InterPro" id="IPR021833">
    <property type="entry name" value="DUF3425"/>
</dbReference>
<dbReference type="SUPFAM" id="SSF57959">
    <property type="entry name" value="Leucine zipper domain"/>
    <property type="match status" value="1"/>
</dbReference>
<dbReference type="InterPro" id="IPR046347">
    <property type="entry name" value="bZIP_sf"/>
</dbReference>
<dbReference type="PANTHER" id="PTHR38116">
    <property type="entry name" value="CHROMOSOME 7, WHOLE GENOME SHOTGUN SEQUENCE"/>
    <property type="match status" value="1"/>
</dbReference>